<dbReference type="RefSeq" id="WP_157320409.1">
    <property type="nucleotide sequence ID" value="NZ_BMFX01000018.1"/>
</dbReference>
<comment type="caution">
    <text evidence="1">The sequence shown here is derived from an EMBL/GenBank/DDBJ whole genome shotgun (WGS) entry which is preliminary data.</text>
</comment>
<protein>
    <recommendedName>
        <fullName evidence="3">EVE domain-containing protein</fullName>
    </recommendedName>
</protein>
<evidence type="ECO:0008006" key="3">
    <source>
        <dbReference type="Google" id="ProtNLM"/>
    </source>
</evidence>
<reference evidence="1 2" key="1">
    <citation type="submission" date="2019-12" db="EMBL/GenBank/DDBJ databases">
        <title>Nesterenkonia muleiensis sp. nov., a novel actinobacterium isolated from sap of Populus euphratica.</title>
        <authorList>
            <person name="Wang R."/>
        </authorList>
    </citation>
    <scope>NUCLEOTIDE SEQUENCE [LARGE SCALE GENOMIC DNA]</scope>
    <source>
        <strain evidence="1 2">F10</strain>
    </source>
</reference>
<gene>
    <name evidence="1" type="ORF">GNZ21_00665</name>
</gene>
<proteinExistence type="predicted"/>
<dbReference type="EMBL" id="WRPM01000005">
    <property type="protein sequence ID" value="MVT24887.1"/>
    <property type="molecule type" value="Genomic_DNA"/>
</dbReference>
<keyword evidence="2" id="KW-1185">Reference proteome</keyword>
<evidence type="ECO:0000313" key="2">
    <source>
        <dbReference type="Proteomes" id="UP000460157"/>
    </source>
</evidence>
<sequence>MVLNSEQVESARRLMLDWPSRPIDAIALDVLEEAAARLGKQHKSQHDTLDADSALQLAESLLADARDGERGFWLKLEYGQPALDSWRAESWFASPKKGKPGFRAGDFVFICAKDTKDCYAVVEVKGESEFQAPFYESWTESHDPEAFSRWPWTTSTIPRFVPNRLLELKLSELGVSGQALQNGHVRLRLDQFTAGVRALARLSTD</sequence>
<accession>A0A7K1UEH6</accession>
<name>A0A7K1UEH6_9MICC</name>
<evidence type="ECO:0000313" key="1">
    <source>
        <dbReference type="EMBL" id="MVT24887.1"/>
    </source>
</evidence>
<dbReference type="OrthoDB" id="4752397at2"/>
<dbReference type="Proteomes" id="UP000460157">
    <property type="component" value="Unassembled WGS sequence"/>
</dbReference>
<organism evidence="1 2">
    <name type="scientific">Nesterenkonia alkaliphila</name>
    <dbReference type="NCBI Taxonomy" id="1463631"/>
    <lineage>
        <taxon>Bacteria</taxon>
        <taxon>Bacillati</taxon>
        <taxon>Actinomycetota</taxon>
        <taxon>Actinomycetes</taxon>
        <taxon>Micrococcales</taxon>
        <taxon>Micrococcaceae</taxon>
        <taxon>Nesterenkonia</taxon>
    </lineage>
</organism>
<dbReference type="AlphaFoldDB" id="A0A7K1UEH6"/>